<keyword evidence="2" id="KW-0812">Transmembrane</keyword>
<feature type="compositionally biased region" description="Low complexity" evidence="1">
    <location>
        <begin position="429"/>
        <end position="441"/>
    </location>
</feature>
<organism evidence="3 4">
    <name type="scientific">Chytriomyces confervae</name>
    <dbReference type="NCBI Taxonomy" id="246404"/>
    <lineage>
        <taxon>Eukaryota</taxon>
        <taxon>Fungi</taxon>
        <taxon>Fungi incertae sedis</taxon>
        <taxon>Chytridiomycota</taxon>
        <taxon>Chytridiomycota incertae sedis</taxon>
        <taxon>Chytridiomycetes</taxon>
        <taxon>Chytridiales</taxon>
        <taxon>Chytriomycetaceae</taxon>
        <taxon>Chytriomyces</taxon>
    </lineage>
</organism>
<reference evidence="3 4" key="1">
    <citation type="journal article" date="2019" name="Sci. Rep.">
        <title>Comparative genomics of chytrid fungi reveal insights into the obligate biotrophic and pathogenic lifestyle of Synchytrium endobioticum.</title>
        <authorList>
            <person name="van de Vossenberg B.T.L.H."/>
            <person name="Warris S."/>
            <person name="Nguyen H.D.T."/>
            <person name="van Gent-Pelzer M.P.E."/>
            <person name="Joly D.L."/>
            <person name="van de Geest H.C."/>
            <person name="Bonants P.J.M."/>
            <person name="Smith D.S."/>
            <person name="Levesque C.A."/>
            <person name="van der Lee T.A.J."/>
        </authorList>
    </citation>
    <scope>NUCLEOTIDE SEQUENCE [LARGE SCALE GENOMIC DNA]</scope>
    <source>
        <strain evidence="3 4">CBS 675.73</strain>
    </source>
</reference>
<evidence type="ECO:0000256" key="2">
    <source>
        <dbReference type="SAM" id="Phobius"/>
    </source>
</evidence>
<evidence type="ECO:0000313" key="4">
    <source>
        <dbReference type="Proteomes" id="UP000320333"/>
    </source>
</evidence>
<keyword evidence="2" id="KW-1133">Transmembrane helix</keyword>
<feature type="transmembrane region" description="Helical" evidence="2">
    <location>
        <begin position="453"/>
        <end position="472"/>
    </location>
</feature>
<evidence type="ECO:0000256" key="1">
    <source>
        <dbReference type="SAM" id="MobiDB-lite"/>
    </source>
</evidence>
<accession>A0A507FJS4</accession>
<dbReference type="PANTHER" id="PTHR48007">
    <property type="entry name" value="LEUCINE-RICH REPEAT RECEPTOR-LIKE PROTEIN KINASE PXC1"/>
    <property type="match status" value="1"/>
</dbReference>
<comment type="caution">
    <text evidence="3">The sequence shown here is derived from an EMBL/GenBank/DDBJ whole genome shotgun (WGS) entry which is preliminary data.</text>
</comment>
<evidence type="ECO:0008006" key="5">
    <source>
        <dbReference type="Google" id="ProtNLM"/>
    </source>
</evidence>
<gene>
    <name evidence="3" type="ORF">CcCBS67573_g03433</name>
</gene>
<name>A0A507FJS4_9FUNG</name>
<keyword evidence="2" id="KW-0472">Membrane</keyword>
<dbReference type="Proteomes" id="UP000320333">
    <property type="component" value="Unassembled WGS sequence"/>
</dbReference>
<dbReference type="AlphaFoldDB" id="A0A507FJS4"/>
<sequence length="568" mass="60474">MNAIAGTMRNVRQTLRTHFSVGPSIKGGVVVATAVLVVVFVVAVGQRISSSAPSRSTVMDGDTGVKISPTATRVNAPPEPTSTNPTISFNVPVANPRLLQLDGCYDPNGNFNSMFTSNLQNVNQSSTQCLALKSLSQRFGFNSIETPCSQTTSFSAPSNTTNSSSALPSGSNSADSSKKVRLFATFCDPNTIVELVIQNPPNTLDYMPTELTNLTNLNMLSLNNAFFGNGTTILTELFDNLQSSKYLRLLSLAGSPENSNTSSRVLQGQIPELPMGLIQNQYFIELHLSRNNFSGYIPSSMSDTFMAISFSYNSFLSGPLTSSNYNTYYITGSEPTEGQPSLNNSIQWTNSIRCGFTNTALCIPPSWPYQPACLRNASAALPTCNAPPKKDVREIDPIDPMDSVVLGSGPTIIYPNNGGGGSGGGSIGNGPSSTTQTAANGSSGGAGTSSAQVAAVTFGLILVVIASAIVFVRYRRARDGNGNVAFEGFRRRSPGLDGSGSRFSFRRLPETRDIGTAPSTAPILDMIELRDCSGLPAYTPRQLSDEEGQQESRESTRPSEPFLQSISR</sequence>
<dbReference type="SUPFAM" id="SSF52047">
    <property type="entry name" value="RNI-like"/>
    <property type="match status" value="1"/>
</dbReference>
<feature type="region of interest" description="Disordered" evidence="1">
    <location>
        <begin position="67"/>
        <end position="88"/>
    </location>
</feature>
<feature type="transmembrane region" description="Helical" evidence="2">
    <location>
        <begin position="21"/>
        <end position="45"/>
    </location>
</feature>
<feature type="region of interest" description="Disordered" evidence="1">
    <location>
        <begin position="150"/>
        <end position="175"/>
    </location>
</feature>
<feature type="compositionally biased region" description="Low complexity" evidence="1">
    <location>
        <begin position="151"/>
        <end position="175"/>
    </location>
</feature>
<dbReference type="EMBL" id="QEAP01000086">
    <property type="protein sequence ID" value="TPX75317.1"/>
    <property type="molecule type" value="Genomic_DNA"/>
</dbReference>
<dbReference type="InterPro" id="IPR046959">
    <property type="entry name" value="PRK1-6/SRF4-like"/>
</dbReference>
<dbReference type="OrthoDB" id="2128727at2759"/>
<feature type="compositionally biased region" description="Gly residues" evidence="1">
    <location>
        <begin position="417"/>
        <end position="428"/>
    </location>
</feature>
<dbReference type="PANTHER" id="PTHR48007:SF4">
    <property type="entry name" value="LEUCINE-RICH REPEAT RECEPTOR-LIKE PROTEIN KINASE PXC1"/>
    <property type="match status" value="1"/>
</dbReference>
<proteinExistence type="predicted"/>
<feature type="region of interest" description="Disordered" evidence="1">
    <location>
        <begin position="536"/>
        <end position="568"/>
    </location>
</feature>
<keyword evidence="4" id="KW-1185">Reference proteome</keyword>
<evidence type="ECO:0000313" key="3">
    <source>
        <dbReference type="EMBL" id="TPX75317.1"/>
    </source>
</evidence>
<protein>
    <recommendedName>
        <fullName evidence="5">L domain-like protein</fullName>
    </recommendedName>
</protein>
<feature type="region of interest" description="Disordered" evidence="1">
    <location>
        <begin position="415"/>
        <end position="446"/>
    </location>
</feature>